<evidence type="ECO:0008006" key="3">
    <source>
        <dbReference type="Google" id="ProtNLM"/>
    </source>
</evidence>
<name>A0A916XAV1_9ACTN</name>
<accession>A0A916XAV1</accession>
<gene>
    <name evidence="1" type="ORF">GCM10011410_08160</name>
</gene>
<reference evidence="1" key="1">
    <citation type="journal article" date="2014" name="Int. J. Syst. Evol. Microbiol.">
        <title>Complete genome sequence of Corynebacterium casei LMG S-19264T (=DSM 44701T), isolated from a smear-ripened cheese.</title>
        <authorList>
            <consortium name="US DOE Joint Genome Institute (JGI-PGF)"/>
            <person name="Walter F."/>
            <person name="Albersmeier A."/>
            <person name="Kalinowski J."/>
            <person name="Ruckert C."/>
        </authorList>
    </citation>
    <scope>NUCLEOTIDE SEQUENCE</scope>
    <source>
        <strain evidence="1">CGMCC 1.15478</strain>
    </source>
</reference>
<evidence type="ECO:0000313" key="2">
    <source>
        <dbReference type="Proteomes" id="UP000641514"/>
    </source>
</evidence>
<dbReference type="AlphaFoldDB" id="A0A916XAV1"/>
<protein>
    <recommendedName>
        <fullName evidence="3">AttH domain-containing protein</fullName>
    </recommendedName>
</protein>
<dbReference type="Proteomes" id="UP000641514">
    <property type="component" value="Unassembled WGS sequence"/>
</dbReference>
<sequence>MAHITQQAFATAVVKRLLPRLDRRITASTAPGVDPTMMVPHTLSRRWACTHFGIFLPSLPEPYRYLNTMTLIGTPGALCFDDNYILRDDPRTTATVMSSTAHGASHHYQGYDSIDECDFADDGSTLSWGDDLTITCDHPTYTVDARYEHMSVNLTLSATDAVSWFLKNPVSDHFSMLASYSGTITDERGTTPISGLGTVEYARYMSPQSLLSTPLPEPVKLPLDFFTYQVLNLDDTTQLLLTDVRTAGVTACKLAHMRTVDGVASVFDDVDFEVLEYNPERVLDPHGRPMRVPTRIRWTVRDGNSTLLNIEGRIDAPWRYGHGRGYVGAYTYTGNWQGNEITGSGYIEWIDCE</sequence>
<evidence type="ECO:0000313" key="1">
    <source>
        <dbReference type="EMBL" id="GGC58055.1"/>
    </source>
</evidence>
<keyword evidence="2" id="KW-1185">Reference proteome</keyword>
<comment type="caution">
    <text evidence="1">The sequence shown here is derived from an EMBL/GenBank/DDBJ whole genome shotgun (WGS) entry which is preliminary data.</text>
</comment>
<organism evidence="1 2">
    <name type="scientific">Hoyosella rhizosphaerae</name>
    <dbReference type="NCBI Taxonomy" id="1755582"/>
    <lineage>
        <taxon>Bacteria</taxon>
        <taxon>Bacillati</taxon>
        <taxon>Actinomycetota</taxon>
        <taxon>Actinomycetes</taxon>
        <taxon>Mycobacteriales</taxon>
        <taxon>Hoyosellaceae</taxon>
        <taxon>Hoyosella</taxon>
    </lineage>
</organism>
<reference evidence="1" key="2">
    <citation type="submission" date="2020-09" db="EMBL/GenBank/DDBJ databases">
        <authorList>
            <person name="Sun Q."/>
            <person name="Zhou Y."/>
        </authorList>
    </citation>
    <scope>NUCLEOTIDE SEQUENCE</scope>
    <source>
        <strain evidence="1">CGMCC 1.15478</strain>
    </source>
</reference>
<proteinExistence type="predicted"/>
<dbReference type="InterPro" id="IPR046611">
    <property type="entry name" value="DUF6670"/>
</dbReference>
<dbReference type="RefSeq" id="WP_188670895.1">
    <property type="nucleotide sequence ID" value="NZ_BMJH01000001.1"/>
</dbReference>
<dbReference type="SUPFAM" id="SSF159245">
    <property type="entry name" value="AttH-like"/>
    <property type="match status" value="1"/>
</dbReference>
<dbReference type="Pfam" id="PF20375">
    <property type="entry name" value="DUF6670"/>
    <property type="match status" value="1"/>
</dbReference>
<dbReference type="EMBL" id="BMJH01000001">
    <property type="protein sequence ID" value="GGC58055.1"/>
    <property type="molecule type" value="Genomic_DNA"/>
</dbReference>